<feature type="transmembrane region" description="Helical" evidence="9">
    <location>
        <begin position="12"/>
        <end position="32"/>
    </location>
</feature>
<evidence type="ECO:0000256" key="7">
    <source>
        <dbReference type="ARBA" id="ARBA00022989"/>
    </source>
</evidence>
<feature type="transmembrane region" description="Helical" evidence="9">
    <location>
        <begin position="392"/>
        <end position="412"/>
    </location>
</feature>
<evidence type="ECO:0000256" key="5">
    <source>
        <dbReference type="ARBA" id="ARBA00022692"/>
    </source>
</evidence>
<evidence type="ECO:0000256" key="3">
    <source>
        <dbReference type="ARBA" id="ARBA00022448"/>
    </source>
</evidence>
<dbReference type="Proteomes" id="UP000070255">
    <property type="component" value="Unassembled WGS sequence"/>
</dbReference>
<feature type="transmembrane region" description="Helical" evidence="9">
    <location>
        <begin position="148"/>
        <end position="171"/>
    </location>
</feature>
<feature type="transmembrane region" description="Helical" evidence="9">
    <location>
        <begin position="299"/>
        <end position="318"/>
    </location>
</feature>
<reference evidence="11 12" key="1">
    <citation type="submission" date="2015-11" db="EMBL/GenBank/DDBJ databases">
        <authorList>
            <person name="Sahl J."/>
            <person name="Wagner D."/>
            <person name="Keim P."/>
        </authorList>
    </citation>
    <scope>NUCLEOTIDE SEQUENCE [LARGE SCALE GENOMIC DNA]</scope>
    <source>
        <strain evidence="11 12">BDU18</strain>
    </source>
</reference>
<keyword evidence="5 9" id="KW-0812">Transmembrane</keyword>
<evidence type="ECO:0000256" key="9">
    <source>
        <dbReference type="SAM" id="Phobius"/>
    </source>
</evidence>
<evidence type="ECO:0000256" key="2">
    <source>
        <dbReference type="ARBA" id="ARBA00008240"/>
    </source>
</evidence>
<feature type="domain" description="Major facilitator superfamily (MFS) profile" evidence="10">
    <location>
        <begin position="11"/>
        <end position="417"/>
    </location>
</feature>
<dbReference type="Pfam" id="PF07690">
    <property type="entry name" value="MFS_1"/>
    <property type="match status" value="1"/>
</dbReference>
<feature type="transmembrane region" description="Helical" evidence="9">
    <location>
        <begin position="183"/>
        <end position="202"/>
    </location>
</feature>
<evidence type="ECO:0000259" key="10">
    <source>
        <dbReference type="PROSITE" id="PS50850"/>
    </source>
</evidence>
<dbReference type="PANTHER" id="PTHR43528:SF8">
    <property type="entry name" value="BLR0239 PROTEIN"/>
    <property type="match status" value="1"/>
</dbReference>
<keyword evidence="8 9" id="KW-0472">Membrane</keyword>
<feature type="transmembrane region" description="Helical" evidence="9">
    <location>
        <begin position="107"/>
        <end position="127"/>
    </location>
</feature>
<keyword evidence="4" id="KW-1003">Cell membrane</keyword>
<keyword evidence="12" id="KW-1185">Reference proteome</keyword>
<keyword evidence="7 9" id="KW-1133">Transmembrane helix</keyword>
<keyword evidence="6" id="KW-0769">Symport</keyword>
<dbReference type="InterPro" id="IPR051084">
    <property type="entry name" value="H+-coupled_symporters"/>
</dbReference>
<dbReference type="InterPro" id="IPR011701">
    <property type="entry name" value="MFS"/>
</dbReference>
<dbReference type="PROSITE" id="PS50850">
    <property type="entry name" value="MFS"/>
    <property type="match status" value="1"/>
</dbReference>
<comment type="similarity">
    <text evidence="2">Belongs to the major facilitator superfamily. Metabolite:H+ Symporter (MHS) family (TC 2.A.1.6) family.</text>
</comment>
<dbReference type="PROSITE" id="PS00217">
    <property type="entry name" value="SUGAR_TRANSPORT_2"/>
    <property type="match status" value="1"/>
</dbReference>
<evidence type="ECO:0000313" key="12">
    <source>
        <dbReference type="Proteomes" id="UP000070255"/>
    </source>
</evidence>
<dbReference type="InterPro" id="IPR036259">
    <property type="entry name" value="MFS_trans_sf"/>
</dbReference>
<dbReference type="InterPro" id="IPR005829">
    <property type="entry name" value="Sugar_transporter_CS"/>
</dbReference>
<feature type="transmembrane region" description="Helical" evidence="9">
    <location>
        <begin position="266"/>
        <end position="287"/>
    </location>
</feature>
<evidence type="ECO:0000313" key="11">
    <source>
        <dbReference type="EMBL" id="KWZ38107.1"/>
    </source>
</evidence>
<proteinExistence type="inferred from homology"/>
<feature type="transmembrane region" description="Helical" evidence="9">
    <location>
        <begin position="47"/>
        <end position="71"/>
    </location>
</feature>
<dbReference type="EMBL" id="LNJQ01000004">
    <property type="protein sequence ID" value="KWZ38107.1"/>
    <property type="molecule type" value="Genomic_DNA"/>
</dbReference>
<name>A0ABR5T4F6_9BURK</name>
<sequence length="424" mass="44824">MASIRPVEKKAIAAAVIGTTLEWYDLFAYLYFSVTISKLFFPHSDPLVSLLATVGTFGGSYLVKPLGALVLSSYADRVSAKAALTLTVTLMGLGTAMIALTPTYSSIGGAATAVMVIARLVQGFSSGGEYGSGITFIVQRAPAADRGFYSSFQIAAQGLTSVFAGLTGVVISASLTSEQILHWGWRIPFFIGLAIIPVAVYMRRNVPEVNDKTIAPRHATPVREAIREHPALCVLSIGTFVLVSVSSYALAYYLPTYAVRTLGLPQTSAFAATILTGVVQAAFSPVFGRLSDRFGRLRVMRTGAILIALIVIPAFEFVVSHPGIASLLISQFVLGLLMTSYQAPMPALLCDLFPPSIRTVGVSIAHDFTAATFGGFTPFLITYLIASTGSKIAPGFYVCGAAVISLICIARVTKHARAAAARCA</sequence>
<dbReference type="SUPFAM" id="SSF103473">
    <property type="entry name" value="MFS general substrate transporter"/>
    <property type="match status" value="1"/>
</dbReference>
<feature type="transmembrane region" description="Helical" evidence="9">
    <location>
        <begin position="364"/>
        <end position="386"/>
    </location>
</feature>
<keyword evidence="3" id="KW-0813">Transport</keyword>
<dbReference type="PANTHER" id="PTHR43528">
    <property type="entry name" value="ALPHA-KETOGLUTARATE PERMEASE"/>
    <property type="match status" value="1"/>
</dbReference>
<accession>A0ABR5T4F6</accession>
<dbReference type="InterPro" id="IPR020846">
    <property type="entry name" value="MFS_dom"/>
</dbReference>
<evidence type="ECO:0000256" key="4">
    <source>
        <dbReference type="ARBA" id="ARBA00022475"/>
    </source>
</evidence>
<dbReference type="Gene3D" id="1.20.1250.20">
    <property type="entry name" value="MFS general substrate transporter like domains"/>
    <property type="match status" value="1"/>
</dbReference>
<evidence type="ECO:0000256" key="6">
    <source>
        <dbReference type="ARBA" id="ARBA00022847"/>
    </source>
</evidence>
<protein>
    <recommendedName>
        <fullName evidence="10">Major facilitator superfamily (MFS) profile domain-containing protein</fullName>
    </recommendedName>
</protein>
<comment type="subcellular location">
    <subcellularLocation>
        <location evidence="1">Cell membrane</location>
        <topology evidence="1">Multi-pass membrane protein</topology>
    </subcellularLocation>
</comment>
<comment type="caution">
    <text evidence="11">The sequence shown here is derived from an EMBL/GenBank/DDBJ whole genome shotgun (WGS) entry which is preliminary data.</text>
</comment>
<feature type="transmembrane region" description="Helical" evidence="9">
    <location>
        <begin position="231"/>
        <end position="254"/>
    </location>
</feature>
<feature type="transmembrane region" description="Helical" evidence="9">
    <location>
        <begin position="83"/>
        <end position="101"/>
    </location>
</feature>
<evidence type="ECO:0000256" key="8">
    <source>
        <dbReference type="ARBA" id="ARBA00023136"/>
    </source>
</evidence>
<organism evidence="11 12">
    <name type="scientific">Burkholderia savannae</name>
    <dbReference type="NCBI Taxonomy" id="1637837"/>
    <lineage>
        <taxon>Bacteria</taxon>
        <taxon>Pseudomonadati</taxon>
        <taxon>Pseudomonadota</taxon>
        <taxon>Betaproteobacteria</taxon>
        <taxon>Burkholderiales</taxon>
        <taxon>Burkholderiaceae</taxon>
        <taxon>Burkholderia</taxon>
        <taxon>pseudomallei group</taxon>
    </lineage>
</organism>
<evidence type="ECO:0000256" key="1">
    <source>
        <dbReference type="ARBA" id="ARBA00004651"/>
    </source>
</evidence>
<dbReference type="RefSeq" id="WP_060822777.1">
    <property type="nucleotide sequence ID" value="NZ_LNJQ01000004.1"/>
</dbReference>
<gene>
    <name evidence="11" type="ORF">WS72_24780</name>
</gene>